<organism evidence="2 3">
    <name type="scientific">Candidatus Merdiplasma excrementigallinarum</name>
    <dbReference type="NCBI Taxonomy" id="2840864"/>
    <lineage>
        <taxon>Bacteria</taxon>
        <taxon>Bacillati</taxon>
        <taxon>Bacillota</taxon>
        <taxon>Clostridia</taxon>
        <taxon>Lachnospirales</taxon>
        <taxon>Lachnospiraceae</taxon>
        <taxon>Lachnospiraceae incertae sedis</taxon>
        <taxon>Candidatus Merdiplasma</taxon>
    </lineage>
</organism>
<dbReference type="PANTHER" id="PTHR33361:SF2">
    <property type="entry name" value="DUF885 DOMAIN-CONTAINING PROTEIN"/>
    <property type="match status" value="1"/>
</dbReference>
<gene>
    <name evidence="2" type="ORF">IAC80_03080</name>
</gene>
<name>A0A9D1NY14_9FIRM</name>
<sequence length="598" mass="68067">MNDLFRHGKSFWSRKKTGSLWKFLIPAAIPLLLLGAAGVWFLSGPRTEDQRFRSFTRQLFCQEVGANTLNLHYTLADPAAYGIDSTRISLGTMEQSAWEASSMQAENCLSALEGFSREELSPQNRLTYDVLRDYLRTRLEGTAFYLYDEPLSPTLGIQAQLPVLLAEYPFRTKGDIETYLQLLTAIPEYFQSIIDFEKEKAQAGLFMSDASVSNILRQCDAFLSSKDDNYLRQLFDQQIDSFSNLTIDEKISYKQQNQDILNAYVMPAYENLMKELANLLGSGKNTGGLYYLPQGKEYYAWLVKSTTGDDSGIEAIEERIRQEIVQVSGEVQTLLSSDHGLTSISLDEYESQEPAEIISSLQQMITRDFPEAPQVSCQIKYVHDSLQDYLSPAFYLTPAIDDTDRNVIYINPASDYNALELYTTLAHEGYPGHLYQTVLFEENSDEPLRSILNYGGYTEGWATYVEMYAYSTWTENATLAAIYQKDRSLMLGLASFLDIGIHYRGYTRNQVAEFLAKFGIGREASDALYTNIVEAPANYLKYYVGYLNFLDLGKYLEEQLQDQFSLKEYHARVLAIGPCSFTVLKHYLTDPDYLRWAA</sequence>
<evidence type="ECO:0000313" key="2">
    <source>
        <dbReference type="EMBL" id="HIV22904.1"/>
    </source>
</evidence>
<reference evidence="2" key="2">
    <citation type="journal article" date="2021" name="PeerJ">
        <title>Extensive microbial diversity within the chicken gut microbiome revealed by metagenomics and culture.</title>
        <authorList>
            <person name="Gilroy R."/>
            <person name="Ravi A."/>
            <person name="Getino M."/>
            <person name="Pursley I."/>
            <person name="Horton D.L."/>
            <person name="Alikhan N.F."/>
            <person name="Baker D."/>
            <person name="Gharbi K."/>
            <person name="Hall N."/>
            <person name="Watson M."/>
            <person name="Adriaenssens E.M."/>
            <person name="Foster-Nyarko E."/>
            <person name="Jarju S."/>
            <person name="Secka A."/>
            <person name="Antonio M."/>
            <person name="Oren A."/>
            <person name="Chaudhuri R.R."/>
            <person name="La Ragione R."/>
            <person name="Hildebrand F."/>
            <person name="Pallen M.J."/>
        </authorList>
    </citation>
    <scope>NUCLEOTIDE SEQUENCE</scope>
    <source>
        <strain evidence="2">ChiBcec6-7307</strain>
    </source>
</reference>
<proteinExistence type="predicted"/>
<evidence type="ECO:0000256" key="1">
    <source>
        <dbReference type="SAM" id="Phobius"/>
    </source>
</evidence>
<keyword evidence="1" id="KW-1133">Transmembrane helix</keyword>
<feature type="transmembrane region" description="Helical" evidence="1">
    <location>
        <begin position="20"/>
        <end position="42"/>
    </location>
</feature>
<reference evidence="2" key="1">
    <citation type="submission" date="2020-10" db="EMBL/GenBank/DDBJ databases">
        <authorList>
            <person name="Gilroy R."/>
        </authorList>
    </citation>
    <scope>NUCLEOTIDE SEQUENCE</scope>
    <source>
        <strain evidence="2">ChiBcec6-7307</strain>
    </source>
</reference>
<keyword evidence="1" id="KW-0472">Membrane</keyword>
<dbReference type="InterPro" id="IPR010281">
    <property type="entry name" value="DUF885"/>
</dbReference>
<dbReference type="Pfam" id="PF05960">
    <property type="entry name" value="DUF885"/>
    <property type="match status" value="1"/>
</dbReference>
<dbReference type="PANTHER" id="PTHR33361">
    <property type="entry name" value="GLR0591 PROTEIN"/>
    <property type="match status" value="1"/>
</dbReference>
<dbReference type="AlphaFoldDB" id="A0A9D1NY14"/>
<dbReference type="Proteomes" id="UP000886889">
    <property type="component" value="Unassembled WGS sequence"/>
</dbReference>
<dbReference type="EMBL" id="DVOS01000032">
    <property type="protein sequence ID" value="HIV22904.1"/>
    <property type="molecule type" value="Genomic_DNA"/>
</dbReference>
<evidence type="ECO:0000313" key="3">
    <source>
        <dbReference type="Proteomes" id="UP000886889"/>
    </source>
</evidence>
<accession>A0A9D1NY14</accession>
<keyword evidence="1" id="KW-0812">Transmembrane</keyword>
<protein>
    <submittedName>
        <fullName evidence="2">DUF885 domain-containing protein</fullName>
    </submittedName>
</protein>
<comment type="caution">
    <text evidence="2">The sequence shown here is derived from an EMBL/GenBank/DDBJ whole genome shotgun (WGS) entry which is preliminary data.</text>
</comment>